<protein>
    <submittedName>
        <fullName evidence="2">Uncharacterized protein</fullName>
    </submittedName>
</protein>
<name>A0A8T0F330_ARGBR</name>
<gene>
    <name evidence="2" type="ORF">HNY73_011102</name>
</gene>
<dbReference type="EMBL" id="JABXBU010000030">
    <property type="protein sequence ID" value="KAF8785584.1"/>
    <property type="molecule type" value="Genomic_DNA"/>
</dbReference>
<reference evidence="2" key="1">
    <citation type="journal article" date="2020" name="bioRxiv">
        <title>Chromosome-level reference genome of the European wasp spider Argiope bruennichi: a resource for studies on range expansion and evolutionary adaptation.</title>
        <authorList>
            <person name="Sheffer M.M."/>
            <person name="Hoppe A."/>
            <person name="Krehenwinkel H."/>
            <person name="Uhl G."/>
            <person name="Kuss A.W."/>
            <person name="Jensen L."/>
            <person name="Jensen C."/>
            <person name="Gillespie R.G."/>
            <person name="Hoff K.J."/>
            <person name="Prost S."/>
        </authorList>
    </citation>
    <scope>NUCLEOTIDE SEQUENCE</scope>
</reference>
<evidence type="ECO:0000256" key="1">
    <source>
        <dbReference type="SAM" id="MobiDB-lite"/>
    </source>
</evidence>
<evidence type="ECO:0000313" key="2">
    <source>
        <dbReference type="EMBL" id="KAF8785584.1"/>
    </source>
</evidence>
<dbReference type="AlphaFoldDB" id="A0A8T0F330"/>
<feature type="compositionally biased region" description="Polar residues" evidence="1">
    <location>
        <begin position="81"/>
        <end position="92"/>
    </location>
</feature>
<dbReference type="Proteomes" id="UP000807504">
    <property type="component" value="Unassembled WGS sequence"/>
</dbReference>
<accession>A0A8T0F330</accession>
<sequence length="207" mass="23160">MTEITQAISLKETLGNLDPSSLCIKDRCRAQPSQEGDCSVCEMVKNKENPSTTSNNVKNAKENKSKNTPNHKLDQSEKTKNSNVVSPNGSTVKESKKRFADADGFIAPAAHLIRKVKNLKIDKENINDEIKIKEHPEGIKEVVLDDEVDADQPPAQQKRRTVPPFSVTPRADFRVMLNILKLEAPSLRSVMSSIFLKLTVETEEEHR</sequence>
<organism evidence="2 3">
    <name type="scientific">Argiope bruennichi</name>
    <name type="common">Wasp spider</name>
    <name type="synonym">Aranea bruennichi</name>
    <dbReference type="NCBI Taxonomy" id="94029"/>
    <lineage>
        <taxon>Eukaryota</taxon>
        <taxon>Metazoa</taxon>
        <taxon>Ecdysozoa</taxon>
        <taxon>Arthropoda</taxon>
        <taxon>Chelicerata</taxon>
        <taxon>Arachnida</taxon>
        <taxon>Araneae</taxon>
        <taxon>Araneomorphae</taxon>
        <taxon>Entelegynae</taxon>
        <taxon>Araneoidea</taxon>
        <taxon>Araneidae</taxon>
        <taxon>Argiope</taxon>
    </lineage>
</organism>
<feature type="compositionally biased region" description="Polar residues" evidence="1">
    <location>
        <begin position="49"/>
        <end position="58"/>
    </location>
</feature>
<feature type="region of interest" description="Disordered" evidence="1">
    <location>
        <begin position="47"/>
        <end position="96"/>
    </location>
</feature>
<proteinExistence type="predicted"/>
<keyword evidence="3" id="KW-1185">Reference proteome</keyword>
<evidence type="ECO:0000313" key="3">
    <source>
        <dbReference type="Proteomes" id="UP000807504"/>
    </source>
</evidence>
<reference evidence="2" key="2">
    <citation type="submission" date="2020-06" db="EMBL/GenBank/DDBJ databases">
        <authorList>
            <person name="Sheffer M."/>
        </authorList>
    </citation>
    <scope>NUCLEOTIDE SEQUENCE</scope>
</reference>
<feature type="compositionally biased region" description="Basic and acidic residues" evidence="1">
    <location>
        <begin position="59"/>
        <end position="80"/>
    </location>
</feature>
<comment type="caution">
    <text evidence="2">The sequence shown here is derived from an EMBL/GenBank/DDBJ whole genome shotgun (WGS) entry which is preliminary data.</text>
</comment>